<dbReference type="STRING" id="1423724.FC32_GL001470"/>
<dbReference type="AlphaFoldDB" id="A0A0R1TS29"/>
<evidence type="ECO:0000313" key="5">
    <source>
        <dbReference type="Proteomes" id="UP000051324"/>
    </source>
</evidence>
<reference evidence="4 5" key="1">
    <citation type="journal article" date="2015" name="Genome Announc.">
        <title>Expanding the biotechnology potential of lactobacilli through comparative genomics of 213 strains and associated genera.</title>
        <authorList>
            <person name="Sun Z."/>
            <person name="Harris H.M."/>
            <person name="McCann A."/>
            <person name="Guo C."/>
            <person name="Argimon S."/>
            <person name="Zhang W."/>
            <person name="Yang X."/>
            <person name="Jeffery I.B."/>
            <person name="Cooney J.C."/>
            <person name="Kagawa T.F."/>
            <person name="Liu W."/>
            <person name="Song Y."/>
            <person name="Salvetti E."/>
            <person name="Wrobel A."/>
            <person name="Rasinkangas P."/>
            <person name="Parkhill J."/>
            <person name="Rea M.C."/>
            <person name="O'Sullivan O."/>
            <person name="Ritari J."/>
            <person name="Douillard F.P."/>
            <person name="Paul Ross R."/>
            <person name="Yang R."/>
            <person name="Briner A.E."/>
            <person name="Felis G.E."/>
            <person name="de Vos W.M."/>
            <person name="Barrangou R."/>
            <person name="Klaenhammer T.R."/>
            <person name="Caufield P.W."/>
            <person name="Cui Y."/>
            <person name="Zhang H."/>
            <person name="O'Toole P.W."/>
        </authorList>
    </citation>
    <scope>NUCLEOTIDE SEQUENCE [LARGE SCALE GENOMIC DNA]</scope>
    <source>
        <strain evidence="4 5">DSM 16634</strain>
    </source>
</reference>
<sequence>MIPIFILDFLSIHPFNDGNGRMSRLLTLLLYYRTGFIVGKYISLEMLIEQSKQTYYEVLHDSSVGWHTNENDYGPFIRYYLGILLKAYTEFEDRVEHLRYRHLTKPQRIGVIIERSLGKITKKEILAQAPDISKTTVERTLLDLRKKGKIIKVGRGRATAYIKKLLHKSIIYVIFPKNDVDNLKMT</sequence>
<dbReference type="RefSeq" id="WP_235804347.1">
    <property type="nucleotide sequence ID" value="NZ_AZFT01000053.1"/>
</dbReference>
<evidence type="ECO:0000256" key="1">
    <source>
        <dbReference type="PIRSR" id="PIRSR640198-1"/>
    </source>
</evidence>
<feature type="active site" evidence="1">
    <location>
        <position position="13"/>
    </location>
</feature>
<gene>
    <name evidence="4" type="ORF">FC32_GL001470</name>
</gene>
<proteinExistence type="predicted"/>
<dbReference type="Gene3D" id="1.10.10.10">
    <property type="entry name" value="Winged helix-like DNA-binding domain superfamily/Winged helix DNA-binding domain"/>
    <property type="match status" value="1"/>
</dbReference>
<organism evidence="4 5">
    <name type="scientific">Ligilactobacillus apodemi DSM 16634 = JCM 16172</name>
    <dbReference type="NCBI Taxonomy" id="1423724"/>
    <lineage>
        <taxon>Bacteria</taxon>
        <taxon>Bacillati</taxon>
        <taxon>Bacillota</taxon>
        <taxon>Bacilli</taxon>
        <taxon>Lactobacillales</taxon>
        <taxon>Lactobacillaceae</taxon>
        <taxon>Ligilactobacillus</taxon>
    </lineage>
</organism>
<dbReference type="eggNOG" id="COG3177">
    <property type="taxonomic scope" value="Bacteria"/>
</dbReference>
<dbReference type="Proteomes" id="UP000051324">
    <property type="component" value="Unassembled WGS sequence"/>
</dbReference>
<feature type="binding site" evidence="2">
    <location>
        <begin position="17"/>
        <end position="24"/>
    </location>
    <ligand>
        <name>ATP</name>
        <dbReference type="ChEBI" id="CHEBI:30616"/>
    </ligand>
</feature>
<feature type="binding site" evidence="2">
    <location>
        <position position="69"/>
    </location>
    <ligand>
        <name>ATP</name>
        <dbReference type="ChEBI" id="CHEBI:30616"/>
    </ligand>
</feature>
<dbReference type="InterPro" id="IPR036597">
    <property type="entry name" value="Fido-like_dom_sf"/>
</dbReference>
<dbReference type="GO" id="GO:0005524">
    <property type="term" value="F:ATP binding"/>
    <property type="evidence" value="ECO:0007669"/>
    <property type="project" value="UniProtKB-KW"/>
</dbReference>
<dbReference type="InterPro" id="IPR040198">
    <property type="entry name" value="Fido_containing"/>
</dbReference>
<feature type="binding site" evidence="2">
    <location>
        <begin position="55"/>
        <end position="56"/>
    </location>
    <ligand>
        <name>ATP</name>
        <dbReference type="ChEBI" id="CHEBI:30616"/>
    </ligand>
</feature>
<keyword evidence="5" id="KW-1185">Reference proteome</keyword>
<evidence type="ECO:0000313" key="4">
    <source>
        <dbReference type="EMBL" id="KRL84188.1"/>
    </source>
</evidence>
<accession>A0A0R1TS29</accession>
<dbReference type="PANTHER" id="PTHR13504:SF38">
    <property type="entry name" value="FIDO DOMAIN-CONTAINING PROTEIN"/>
    <property type="match status" value="1"/>
</dbReference>
<dbReference type="Pfam" id="PF02661">
    <property type="entry name" value="Fic"/>
    <property type="match status" value="1"/>
</dbReference>
<evidence type="ECO:0000259" key="3">
    <source>
        <dbReference type="PROSITE" id="PS51459"/>
    </source>
</evidence>
<dbReference type="InterPro" id="IPR036388">
    <property type="entry name" value="WH-like_DNA-bd_sf"/>
</dbReference>
<dbReference type="Gene3D" id="1.10.3290.10">
    <property type="entry name" value="Fido-like domain"/>
    <property type="match status" value="1"/>
</dbReference>
<dbReference type="InterPro" id="IPR003812">
    <property type="entry name" value="Fido"/>
</dbReference>
<feature type="domain" description="Fido" evidence="3">
    <location>
        <begin position="1"/>
        <end position="82"/>
    </location>
</feature>
<evidence type="ECO:0000256" key="2">
    <source>
        <dbReference type="PIRSR" id="PIRSR640198-2"/>
    </source>
</evidence>
<keyword evidence="2" id="KW-0547">Nucleotide-binding</keyword>
<keyword evidence="2" id="KW-0067">ATP-binding</keyword>
<comment type="caution">
    <text evidence="4">The sequence shown here is derived from an EMBL/GenBank/DDBJ whole genome shotgun (WGS) entry which is preliminary data.</text>
</comment>
<dbReference type="PROSITE" id="PS51459">
    <property type="entry name" value="FIDO"/>
    <property type="match status" value="1"/>
</dbReference>
<name>A0A0R1TS29_9LACO</name>
<dbReference type="PANTHER" id="PTHR13504">
    <property type="entry name" value="FIDO DOMAIN-CONTAINING PROTEIN DDB_G0283145"/>
    <property type="match status" value="1"/>
</dbReference>
<dbReference type="EMBL" id="AZFT01000053">
    <property type="protein sequence ID" value="KRL84188.1"/>
    <property type="molecule type" value="Genomic_DNA"/>
</dbReference>
<protein>
    <submittedName>
        <fullName evidence="4">Filamentation induced by cAMP protein Fic</fullName>
    </submittedName>
</protein>
<dbReference type="PATRIC" id="fig|1423724.4.peg.1534"/>
<dbReference type="SUPFAM" id="SSF140931">
    <property type="entry name" value="Fic-like"/>
    <property type="match status" value="1"/>
</dbReference>